<reference evidence="6" key="1">
    <citation type="submission" date="2020-05" db="EMBL/GenBank/DDBJ databases">
        <authorList>
            <person name="Chiriac C."/>
            <person name="Salcher M."/>
            <person name="Ghai R."/>
            <person name="Kavagutti S V."/>
        </authorList>
    </citation>
    <scope>NUCLEOTIDE SEQUENCE</scope>
</reference>
<evidence type="ECO:0000313" key="5">
    <source>
        <dbReference type="EMBL" id="CAB4899173.1"/>
    </source>
</evidence>
<gene>
    <name evidence="1" type="ORF">UFOPK2658_01132</name>
    <name evidence="2" type="ORF">UFOPK2880_00747</name>
    <name evidence="3" type="ORF">UFOPK3004_01321</name>
    <name evidence="4" type="ORF">UFOPK3304_01049</name>
    <name evidence="5" type="ORF">UFOPK3494_00844</name>
    <name evidence="6" type="ORF">UFOPK4134_00517</name>
</gene>
<dbReference type="EMBL" id="CAEZYH010000047">
    <property type="protein sequence ID" value="CAB4722361.1"/>
    <property type="molecule type" value="Genomic_DNA"/>
</dbReference>
<organism evidence="6">
    <name type="scientific">freshwater metagenome</name>
    <dbReference type="NCBI Taxonomy" id="449393"/>
    <lineage>
        <taxon>unclassified sequences</taxon>
        <taxon>metagenomes</taxon>
        <taxon>ecological metagenomes</taxon>
    </lineage>
</organism>
<dbReference type="EMBL" id="CAFBPS010000024">
    <property type="protein sequence ID" value="CAB5025201.1"/>
    <property type="molecule type" value="Genomic_DNA"/>
</dbReference>
<dbReference type="EMBL" id="CAFBLJ010000049">
    <property type="protein sequence ID" value="CAB4871813.1"/>
    <property type="molecule type" value="Genomic_DNA"/>
</dbReference>
<dbReference type="EMBL" id="CAFBMF010000043">
    <property type="protein sequence ID" value="CAB4899173.1"/>
    <property type="molecule type" value="Genomic_DNA"/>
</dbReference>
<dbReference type="EMBL" id="CAEZZP010000035">
    <property type="protein sequence ID" value="CAB4769815.1"/>
    <property type="molecule type" value="Genomic_DNA"/>
</dbReference>
<evidence type="ECO:0000313" key="4">
    <source>
        <dbReference type="EMBL" id="CAB4871813.1"/>
    </source>
</evidence>
<protein>
    <submittedName>
        <fullName evidence="6">Unannotated protein</fullName>
    </submittedName>
</protein>
<dbReference type="AlphaFoldDB" id="A0A6J7R955"/>
<evidence type="ECO:0000313" key="1">
    <source>
        <dbReference type="EMBL" id="CAB4722361.1"/>
    </source>
</evidence>
<proteinExistence type="predicted"/>
<evidence type="ECO:0000313" key="6">
    <source>
        <dbReference type="EMBL" id="CAB5025201.1"/>
    </source>
</evidence>
<evidence type="ECO:0000313" key="3">
    <source>
        <dbReference type="EMBL" id="CAB4812256.1"/>
    </source>
</evidence>
<dbReference type="EMBL" id="CAFAAL010000132">
    <property type="protein sequence ID" value="CAB4812256.1"/>
    <property type="molecule type" value="Genomic_DNA"/>
</dbReference>
<evidence type="ECO:0000313" key="2">
    <source>
        <dbReference type="EMBL" id="CAB4769815.1"/>
    </source>
</evidence>
<sequence length="225" mass="24130">MSIIVTGTTGGLTDLGTISLHLATLWPNPVTVIEADPDGGRLAARHNWDLRPGLAELAAHVRTPATSTLDPQTLRRTYRNHVSVVVAPPSAEQVIAALSIIAPHTRILGEVLGTDVIINVGHVRPNTPASDIMRAADSRLLISRTDLDDVVALVHRQPLLKELGEWQVLAAGGRYKIDELAKAIEWPVIADLLPSDRRSSAALKMTIAKIAATQQSSELVDRAVA</sequence>
<name>A0A6J7R955_9ZZZZ</name>
<accession>A0A6J7R955</accession>